<protein>
    <recommendedName>
        <fullName evidence="5">PBCV-specific basic adaptor domain-containing protein</fullName>
    </recommendedName>
</protein>
<evidence type="ECO:0000256" key="1">
    <source>
        <dbReference type="SAM" id="MobiDB-lite"/>
    </source>
</evidence>
<keyword evidence="2" id="KW-0732">Signal</keyword>
<sequence length="115" mass="12663">MKRFFATAIVLAFLSISLPSLAQDTKPTVPEKVGHGVKKGAKKAWHGTKKGAKAVGNKTAELATEGKAKVTDKEVDGYLAPNGRKVYVDDGDKYYWINKKGGREWITKDQLKKKD</sequence>
<proteinExistence type="predicted"/>
<feature type="chain" id="PRO_5022683400" description="PBCV-specific basic adaptor domain-containing protein" evidence="2">
    <location>
        <begin position="23"/>
        <end position="115"/>
    </location>
</feature>
<dbReference type="EMBL" id="CP042433">
    <property type="protein sequence ID" value="QEC58039.1"/>
    <property type="molecule type" value="Genomic_DNA"/>
</dbReference>
<evidence type="ECO:0008006" key="5">
    <source>
        <dbReference type="Google" id="ProtNLM"/>
    </source>
</evidence>
<name>A0A5B8UP76_9BACT</name>
<feature type="compositionally biased region" description="Basic residues" evidence="1">
    <location>
        <begin position="35"/>
        <end position="51"/>
    </location>
</feature>
<dbReference type="OrthoDB" id="674866at2"/>
<dbReference type="AlphaFoldDB" id="A0A5B8UP76"/>
<evidence type="ECO:0000313" key="3">
    <source>
        <dbReference type="EMBL" id="QEC58039.1"/>
    </source>
</evidence>
<keyword evidence="4" id="KW-1185">Reference proteome</keyword>
<reference evidence="3 4" key="1">
    <citation type="journal article" date="2015" name="Int. J. Syst. Evol. Microbiol.">
        <title>Flavisolibacter ginsenosidimutans sp. nov., with ginsenoside-converting activity isolated from soil used for cultivating ginseng.</title>
        <authorList>
            <person name="Zhao Y."/>
            <person name="Liu Q."/>
            <person name="Kang M.S."/>
            <person name="Jin F."/>
            <person name="Yu H."/>
            <person name="Im W.T."/>
        </authorList>
    </citation>
    <scope>NUCLEOTIDE SEQUENCE [LARGE SCALE GENOMIC DNA]</scope>
    <source>
        <strain evidence="3 4">Gsoil 636</strain>
    </source>
</reference>
<dbReference type="RefSeq" id="WP_146790984.1">
    <property type="nucleotide sequence ID" value="NZ_BAABIO010000003.1"/>
</dbReference>
<dbReference type="Gene3D" id="1.10.287.700">
    <property type="entry name" value="Helix hairpin bin"/>
    <property type="match status" value="1"/>
</dbReference>
<dbReference type="Proteomes" id="UP000321204">
    <property type="component" value="Chromosome"/>
</dbReference>
<evidence type="ECO:0000256" key="2">
    <source>
        <dbReference type="SAM" id="SignalP"/>
    </source>
</evidence>
<organism evidence="3 4">
    <name type="scientific">Flavisolibacter ginsenosidimutans</name>
    <dbReference type="NCBI Taxonomy" id="661481"/>
    <lineage>
        <taxon>Bacteria</taxon>
        <taxon>Pseudomonadati</taxon>
        <taxon>Bacteroidota</taxon>
        <taxon>Chitinophagia</taxon>
        <taxon>Chitinophagales</taxon>
        <taxon>Chitinophagaceae</taxon>
        <taxon>Flavisolibacter</taxon>
    </lineage>
</organism>
<feature type="signal peptide" evidence="2">
    <location>
        <begin position="1"/>
        <end position="22"/>
    </location>
</feature>
<evidence type="ECO:0000313" key="4">
    <source>
        <dbReference type="Proteomes" id="UP000321204"/>
    </source>
</evidence>
<accession>A0A5B8UP76</accession>
<feature type="region of interest" description="Disordered" evidence="1">
    <location>
        <begin position="25"/>
        <end position="51"/>
    </location>
</feature>
<gene>
    <name evidence="3" type="ORF">FSB75_19720</name>
</gene>
<dbReference type="KEGG" id="fgg:FSB75_19720"/>